<sequence length="152" mass="17465">MLGVETEFPRIRNLYLHDSASTFEVSGQLEALLESLTALESLHFRGLIIEDIDTARFTWRLSKPLLRSLTLTDMRAMAVYKLLRALHLPRLQCLSLDLHVNHDNDPLFLRHFLLIITSPGCAMSHSLRHLDLRAMAIPLIRPIRVLRSENAF</sequence>
<evidence type="ECO:0008006" key="3">
    <source>
        <dbReference type="Google" id="ProtNLM"/>
    </source>
</evidence>
<accession>A0A5C3MRX3</accession>
<dbReference type="Gene3D" id="3.80.10.10">
    <property type="entry name" value="Ribonuclease Inhibitor"/>
    <property type="match status" value="1"/>
</dbReference>
<organism evidence="1 2">
    <name type="scientific">Heliocybe sulcata</name>
    <dbReference type="NCBI Taxonomy" id="5364"/>
    <lineage>
        <taxon>Eukaryota</taxon>
        <taxon>Fungi</taxon>
        <taxon>Dikarya</taxon>
        <taxon>Basidiomycota</taxon>
        <taxon>Agaricomycotina</taxon>
        <taxon>Agaricomycetes</taxon>
        <taxon>Gloeophyllales</taxon>
        <taxon>Gloeophyllaceae</taxon>
        <taxon>Heliocybe</taxon>
    </lineage>
</organism>
<evidence type="ECO:0000313" key="1">
    <source>
        <dbReference type="EMBL" id="TFK48249.1"/>
    </source>
</evidence>
<dbReference type="AlphaFoldDB" id="A0A5C3MRX3"/>
<reference evidence="1 2" key="1">
    <citation type="journal article" date="2019" name="Nat. Ecol. Evol.">
        <title>Megaphylogeny resolves global patterns of mushroom evolution.</title>
        <authorList>
            <person name="Varga T."/>
            <person name="Krizsan K."/>
            <person name="Foldi C."/>
            <person name="Dima B."/>
            <person name="Sanchez-Garcia M."/>
            <person name="Sanchez-Ramirez S."/>
            <person name="Szollosi G.J."/>
            <person name="Szarkandi J.G."/>
            <person name="Papp V."/>
            <person name="Albert L."/>
            <person name="Andreopoulos W."/>
            <person name="Angelini C."/>
            <person name="Antonin V."/>
            <person name="Barry K.W."/>
            <person name="Bougher N.L."/>
            <person name="Buchanan P."/>
            <person name="Buyck B."/>
            <person name="Bense V."/>
            <person name="Catcheside P."/>
            <person name="Chovatia M."/>
            <person name="Cooper J."/>
            <person name="Damon W."/>
            <person name="Desjardin D."/>
            <person name="Finy P."/>
            <person name="Geml J."/>
            <person name="Haridas S."/>
            <person name="Hughes K."/>
            <person name="Justo A."/>
            <person name="Karasinski D."/>
            <person name="Kautmanova I."/>
            <person name="Kiss B."/>
            <person name="Kocsube S."/>
            <person name="Kotiranta H."/>
            <person name="LaButti K.M."/>
            <person name="Lechner B.E."/>
            <person name="Liimatainen K."/>
            <person name="Lipzen A."/>
            <person name="Lukacs Z."/>
            <person name="Mihaltcheva S."/>
            <person name="Morgado L.N."/>
            <person name="Niskanen T."/>
            <person name="Noordeloos M.E."/>
            <person name="Ohm R.A."/>
            <person name="Ortiz-Santana B."/>
            <person name="Ovrebo C."/>
            <person name="Racz N."/>
            <person name="Riley R."/>
            <person name="Savchenko A."/>
            <person name="Shiryaev A."/>
            <person name="Soop K."/>
            <person name="Spirin V."/>
            <person name="Szebenyi C."/>
            <person name="Tomsovsky M."/>
            <person name="Tulloss R.E."/>
            <person name="Uehling J."/>
            <person name="Grigoriev I.V."/>
            <person name="Vagvolgyi C."/>
            <person name="Papp T."/>
            <person name="Martin F.M."/>
            <person name="Miettinen O."/>
            <person name="Hibbett D.S."/>
            <person name="Nagy L.G."/>
        </authorList>
    </citation>
    <scope>NUCLEOTIDE SEQUENCE [LARGE SCALE GENOMIC DNA]</scope>
    <source>
        <strain evidence="1 2">OMC1185</strain>
    </source>
</reference>
<dbReference type="Proteomes" id="UP000305948">
    <property type="component" value="Unassembled WGS sequence"/>
</dbReference>
<name>A0A5C3MRX3_9AGAM</name>
<dbReference type="InterPro" id="IPR032675">
    <property type="entry name" value="LRR_dom_sf"/>
</dbReference>
<gene>
    <name evidence="1" type="ORF">OE88DRAFT_563302</name>
</gene>
<protein>
    <recommendedName>
        <fullName evidence="3">F-box domain-containing protein</fullName>
    </recommendedName>
</protein>
<dbReference type="EMBL" id="ML213520">
    <property type="protein sequence ID" value="TFK48249.1"/>
    <property type="molecule type" value="Genomic_DNA"/>
</dbReference>
<proteinExistence type="predicted"/>
<evidence type="ECO:0000313" key="2">
    <source>
        <dbReference type="Proteomes" id="UP000305948"/>
    </source>
</evidence>
<keyword evidence="2" id="KW-1185">Reference proteome</keyword>
<dbReference type="SUPFAM" id="SSF52047">
    <property type="entry name" value="RNI-like"/>
    <property type="match status" value="1"/>
</dbReference>